<dbReference type="PROSITE" id="PS50035">
    <property type="entry name" value="PLD"/>
    <property type="match status" value="2"/>
</dbReference>
<dbReference type="EMBL" id="AJWK01021043">
    <property type="status" value="NOT_ANNOTATED_CDS"/>
    <property type="molecule type" value="Genomic_DNA"/>
</dbReference>
<evidence type="ECO:0000313" key="4">
    <source>
        <dbReference type="EMBL" id="MBC1175417.1"/>
    </source>
</evidence>
<dbReference type="Gene3D" id="3.30.870.10">
    <property type="entry name" value="Endonuclease Chain A"/>
    <property type="match status" value="2"/>
</dbReference>
<keyword evidence="2" id="KW-0812">Transmembrane</keyword>
<dbReference type="PANTHER" id="PTHR10185">
    <property type="entry name" value="PHOSPHOLIPASE D - RELATED"/>
    <property type="match status" value="1"/>
</dbReference>
<dbReference type="EMBL" id="GITU01006714">
    <property type="protein sequence ID" value="MBC1175417.1"/>
    <property type="molecule type" value="Transcribed_RNA"/>
</dbReference>
<reference evidence="6" key="1">
    <citation type="submission" date="2012-05" db="EMBL/GenBank/DDBJ databases">
        <title>Whole Genome Assembly of Lutzomyia longipalpis.</title>
        <authorList>
            <person name="Richards S."/>
            <person name="Qu C."/>
            <person name="Dillon R."/>
            <person name="Worley K."/>
            <person name="Scherer S."/>
            <person name="Batterton M."/>
            <person name="Taylor A."/>
            <person name="Hawes A."/>
            <person name="Hernandez B."/>
            <person name="Kovar C."/>
            <person name="Mandapat C."/>
            <person name="Pham C."/>
            <person name="Qu C."/>
            <person name="Jing C."/>
            <person name="Bess C."/>
            <person name="Bandaranaike D."/>
            <person name="Ngo D."/>
            <person name="Ongeri F."/>
            <person name="Arias F."/>
            <person name="Lara F."/>
            <person name="Weissenberger G."/>
            <person name="Kamau G."/>
            <person name="Han H."/>
            <person name="Shen H."/>
            <person name="Dinh H."/>
            <person name="Khalil I."/>
            <person name="Jones J."/>
            <person name="Shafer J."/>
            <person name="Jayaseelan J."/>
            <person name="Quiroz J."/>
            <person name="Blankenburg K."/>
            <person name="Nguyen L."/>
            <person name="Jackson L."/>
            <person name="Francisco L."/>
            <person name="Tang L.-Y."/>
            <person name="Pu L.-L."/>
            <person name="Perales L."/>
            <person name="Lorensuhewa L."/>
            <person name="Munidasa M."/>
            <person name="Coyle M."/>
            <person name="Taylor M."/>
            <person name="Puazo M."/>
            <person name="Firestine M."/>
            <person name="Scheel M."/>
            <person name="Javaid M."/>
            <person name="Wang M."/>
            <person name="Li M."/>
            <person name="Tabassum N."/>
            <person name="Saada N."/>
            <person name="Osuji N."/>
            <person name="Aqrawi P."/>
            <person name="Fu Q."/>
            <person name="Thornton R."/>
            <person name="Raj R."/>
            <person name="Goodspeed R."/>
            <person name="Mata R."/>
            <person name="Najjar R."/>
            <person name="Gubbala S."/>
            <person name="Lee S."/>
            <person name="Denson S."/>
            <person name="Patil S."/>
            <person name="Macmil S."/>
            <person name="Qi S."/>
            <person name="Matskevitch T."/>
            <person name="Palculict T."/>
            <person name="Mathew T."/>
            <person name="Vee V."/>
            <person name="Velamala V."/>
            <person name="Korchina V."/>
            <person name="Cai W."/>
            <person name="Liu W."/>
            <person name="Dai W."/>
            <person name="Zou X."/>
            <person name="Zhu Y."/>
            <person name="Zhang Y."/>
            <person name="Wu Y.-Q."/>
            <person name="Xin Y."/>
            <person name="Nazarath L."/>
            <person name="Kovar C."/>
            <person name="Han Y."/>
            <person name="Muzny D."/>
            <person name="Gibbs R."/>
        </authorList>
    </citation>
    <scope>NUCLEOTIDE SEQUENCE [LARGE SCALE GENOMIC DNA]</scope>
    <source>
        <strain evidence="6">Jacobina</strain>
    </source>
</reference>
<keyword evidence="2" id="KW-1133">Transmembrane helix</keyword>
<organism evidence="5 6">
    <name type="scientific">Lutzomyia longipalpis</name>
    <name type="common">Sand fly</name>
    <dbReference type="NCBI Taxonomy" id="7200"/>
    <lineage>
        <taxon>Eukaryota</taxon>
        <taxon>Metazoa</taxon>
        <taxon>Ecdysozoa</taxon>
        <taxon>Arthropoda</taxon>
        <taxon>Hexapoda</taxon>
        <taxon>Insecta</taxon>
        <taxon>Pterygota</taxon>
        <taxon>Neoptera</taxon>
        <taxon>Endopterygota</taxon>
        <taxon>Diptera</taxon>
        <taxon>Nematocera</taxon>
        <taxon>Psychodoidea</taxon>
        <taxon>Psychodidae</taxon>
        <taxon>Lutzomyia</taxon>
        <taxon>Lutzomyia</taxon>
    </lineage>
</organism>
<feature type="domain" description="PLD phosphodiesterase" evidence="3">
    <location>
        <begin position="219"/>
        <end position="246"/>
    </location>
</feature>
<reference evidence="5" key="3">
    <citation type="submission" date="2020-05" db="UniProtKB">
        <authorList>
            <consortium name="EnsemblMetazoa"/>
        </authorList>
    </citation>
    <scope>IDENTIFICATION</scope>
    <source>
        <strain evidence="5">Jacobina</strain>
    </source>
</reference>
<dbReference type="RefSeq" id="XP_055685036.1">
    <property type="nucleotide sequence ID" value="XM_055829061.1"/>
</dbReference>
<accession>A0A1B0CNW6</accession>
<protein>
    <submittedName>
        <fullName evidence="4">Putative phospholipase d3</fullName>
    </submittedName>
</protein>
<name>A0A1B0CNW6_LUTLO</name>
<dbReference type="PANTHER" id="PTHR10185:SF17">
    <property type="entry name" value="GM01519P-RELATED"/>
    <property type="match status" value="1"/>
</dbReference>
<proteinExistence type="inferred from homology"/>
<evidence type="ECO:0000259" key="3">
    <source>
        <dbReference type="PROSITE" id="PS50035"/>
    </source>
</evidence>
<dbReference type="EMBL" id="AJWK01021042">
    <property type="status" value="NOT_ANNOTATED_CDS"/>
    <property type="molecule type" value="Genomic_DNA"/>
</dbReference>
<dbReference type="AlphaFoldDB" id="A0A1B0CNW6"/>
<dbReference type="InterPro" id="IPR050874">
    <property type="entry name" value="Diverse_PLD-related"/>
</dbReference>
<evidence type="ECO:0000256" key="2">
    <source>
        <dbReference type="SAM" id="Phobius"/>
    </source>
</evidence>
<sequence length="511" mass="57388">MKLQINVFDADDNDKKSTVLESNTNTAQGDDDFELWDQHSEMLREQQGPIWGHNAWCKPSCIPISVILILIVLVVLLPLLDHSNEKSANRLNDSTFLCQDSCNIQLVESIPEGLTYPAGSVAFGSTFEAWQTLLALATKSIDIASFYWTLRSADVVNHTSSWQGDQIFQQLLLAGTKRNISVRIAQSAPTQAQPNIDTEILIKRGAAQVRSVNFPRLLGGGVLHTKLWVVDRQHLYLGSANMDWRSLTQVKELGVLVTNCSCLAADVGKIFNVYWDMGEDSAQIPDKWPDSYGTKYNFNTPLRVNFNNSQFSSNIFLSSSPPPMSPAGREEDIDAIVKVIAHAEKFIHIAVMDYFPLTIYTPKIHFWPDIDNALRKAAIENKVSVKLLISWWSNSRPAEDYFLRSLEAISNTYQNIDIQIKRFVVPTSDDQAKIPFARVNHNKYMVTDNVAFVGTSNWSGDYFTDTAGIGFVMMDPEHGHPNGTESENLRLSLAALFDRDWNSAYAMDLIK</sequence>
<evidence type="ECO:0000256" key="1">
    <source>
        <dbReference type="ARBA" id="ARBA00008664"/>
    </source>
</evidence>
<evidence type="ECO:0000313" key="5">
    <source>
        <dbReference type="EnsemblMetazoa" id="LLOJ006438-PA"/>
    </source>
</evidence>
<evidence type="ECO:0000313" key="6">
    <source>
        <dbReference type="Proteomes" id="UP000092461"/>
    </source>
</evidence>
<dbReference type="InterPro" id="IPR001736">
    <property type="entry name" value="PLipase_D/transphosphatidylase"/>
</dbReference>
<dbReference type="CDD" id="cd09106">
    <property type="entry name" value="PLDc_vPLD3_4_5_like_1"/>
    <property type="match status" value="1"/>
</dbReference>
<dbReference type="SUPFAM" id="SSF56024">
    <property type="entry name" value="Phospholipase D/nuclease"/>
    <property type="match status" value="2"/>
</dbReference>
<dbReference type="SMART" id="SM00155">
    <property type="entry name" value="PLDc"/>
    <property type="match status" value="2"/>
</dbReference>
<dbReference type="GO" id="GO:0003824">
    <property type="term" value="F:catalytic activity"/>
    <property type="evidence" value="ECO:0007669"/>
    <property type="project" value="InterPro"/>
</dbReference>
<feature type="transmembrane region" description="Helical" evidence="2">
    <location>
        <begin position="61"/>
        <end position="80"/>
    </location>
</feature>
<dbReference type="VEuPathDB" id="VectorBase:LLONM1_003552"/>
<dbReference type="CDD" id="cd09107">
    <property type="entry name" value="PLDc_vPLD3_4_5_like_2"/>
    <property type="match status" value="1"/>
</dbReference>
<dbReference type="GeneID" id="129791111"/>
<keyword evidence="2" id="KW-0472">Membrane</keyword>
<dbReference type="EMBL" id="AJWK01021041">
    <property type="status" value="NOT_ANNOTATED_CDS"/>
    <property type="molecule type" value="Genomic_DNA"/>
</dbReference>
<dbReference type="Proteomes" id="UP000092461">
    <property type="component" value="Unassembled WGS sequence"/>
</dbReference>
<dbReference type="VEuPathDB" id="VectorBase:LLOJ006438"/>
<dbReference type="EnsemblMetazoa" id="LLOJ006438-RA">
    <property type="protein sequence ID" value="LLOJ006438-PA"/>
    <property type="gene ID" value="LLOJ006438"/>
</dbReference>
<dbReference type="InterPro" id="IPR032803">
    <property type="entry name" value="PLDc_3"/>
</dbReference>
<keyword evidence="6" id="KW-1185">Reference proteome</keyword>
<dbReference type="EMBL" id="AJWK01021040">
    <property type="status" value="NOT_ANNOTATED_CDS"/>
    <property type="molecule type" value="Genomic_DNA"/>
</dbReference>
<feature type="domain" description="PLD phosphodiesterase" evidence="3">
    <location>
        <begin position="436"/>
        <end position="462"/>
    </location>
</feature>
<comment type="similarity">
    <text evidence="1">Belongs to the phospholipase D family.</text>
</comment>
<reference evidence="4" key="2">
    <citation type="journal article" date="2020" name="BMC">
        <title>Leishmania infection induces a limited differential gene expression in the sand fly midgut.</title>
        <authorList>
            <person name="Coutinho-Abreu I.V."/>
            <person name="Serafim T.D."/>
            <person name="Meneses C."/>
            <person name="Kamhawi S."/>
            <person name="Oliveira F."/>
            <person name="Valenzuela J.G."/>
        </authorList>
    </citation>
    <scope>NUCLEOTIDE SEQUENCE</scope>
    <source>
        <strain evidence="4">Jacobina</strain>
        <tissue evidence="4">Midgut</tissue>
    </source>
</reference>
<dbReference type="Pfam" id="PF13918">
    <property type="entry name" value="PLDc_3"/>
    <property type="match status" value="1"/>
</dbReference>